<evidence type="ECO:0000313" key="5">
    <source>
        <dbReference type="Proteomes" id="UP000247772"/>
    </source>
</evidence>
<dbReference type="PRINTS" id="PR00081">
    <property type="entry name" value="GDHRDH"/>
</dbReference>
<dbReference type="PRINTS" id="PR00080">
    <property type="entry name" value="SDRFAMILY"/>
</dbReference>
<dbReference type="InterPro" id="IPR036291">
    <property type="entry name" value="NAD(P)-bd_dom_sf"/>
</dbReference>
<gene>
    <name evidence="4" type="ORF">C7410_10451</name>
</gene>
<reference evidence="4 5" key="1">
    <citation type="submission" date="2018-06" db="EMBL/GenBank/DDBJ databases">
        <title>Genomic Encyclopedia of Type Strains, Phase IV (KMG-V): Genome sequencing to study the core and pangenomes of soil and plant-associated prokaryotes.</title>
        <authorList>
            <person name="Whitman W."/>
        </authorList>
    </citation>
    <scope>NUCLEOTIDE SEQUENCE [LARGE SCALE GENOMIC DNA]</scope>
    <source>
        <strain evidence="4 5">SRCL-318</strain>
    </source>
</reference>
<dbReference type="Gene3D" id="3.40.50.720">
    <property type="entry name" value="NAD(P)-binding Rossmann-like Domain"/>
    <property type="match status" value="1"/>
</dbReference>
<evidence type="ECO:0000313" key="4">
    <source>
        <dbReference type="EMBL" id="PYE25474.1"/>
    </source>
</evidence>
<dbReference type="SUPFAM" id="SSF51735">
    <property type="entry name" value="NAD(P)-binding Rossmann-fold domains"/>
    <property type="match status" value="1"/>
</dbReference>
<dbReference type="Pfam" id="PF00106">
    <property type="entry name" value="adh_short"/>
    <property type="match status" value="1"/>
</dbReference>
<name>A0A2V4U3F6_9BURK</name>
<protein>
    <submittedName>
        <fullName evidence="4">NADP-dependent 3-hydroxy acid dehydrogenase YdfG</fullName>
    </submittedName>
</protein>
<dbReference type="OrthoDB" id="9789083at2"/>
<dbReference type="AlphaFoldDB" id="A0A2V4U3F6"/>
<dbReference type="InterPro" id="IPR051911">
    <property type="entry name" value="SDR_oxidoreductase"/>
</dbReference>
<accession>A0A2V4U3F6</accession>
<dbReference type="RefSeq" id="WP_110854598.1">
    <property type="nucleotide sequence ID" value="NZ_QJSQ01000004.1"/>
</dbReference>
<dbReference type="EMBL" id="QJSQ01000004">
    <property type="protein sequence ID" value="PYE25474.1"/>
    <property type="molecule type" value="Genomic_DNA"/>
</dbReference>
<comment type="caution">
    <text evidence="4">The sequence shown here is derived from an EMBL/GenBank/DDBJ whole genome shotgun (WGS) entry which is preliminary data.</text>
</comment>
<dbReference type="PANTHER" id="PTHR43976">
    <property type="entry name" value="SHORT CHAIN DEHYDROGENASE"/>
    <property type="match status" value="1"/>
</dbReference>
<sequence>MRTWFITGTSTGFGRIMTQKLLERGDRVAATLREPEKLNDLRERFGDKLWVAKLDVTDSKELTKVVDAAFAELKHIDVVVNNAGYAAFGAVDELSEAQIRRQLDTNVVGSILVTRAAVPHLRRQGGGRILQISSMGGQIALPGLCLYHASKWAIEGFFEALIPDVTSFNIEATLVEPAGAHTNFIGSIDNAEPLAVYADTIVGERRRALASPKDYKLPLSPDKAVDAMIASVDTSPAPKRLALGSGAYNLMHKGLSERLASLEEQKDIAFRADFDE</sequence>
<dbReference type="PANTHER" id="PTHR43976:SF16">
    <property type="entry name" value="SHORT-CHAIN DEHYDROGENASE_REDUCTASE FAMILY PROTEIN"/>
    <property type="match status" value="1"/>
</dbReference>
<comment type="similarity">
    <text evidence="1 3">Belongs to the short-chain dehydrogenases/reductases (SDR) family.</text>
</comment>
<evidence type="ECO:0000256" key="2">
    <source>
        <dbReference type="ARBA" id="ARBA00023002"/>
    </source>
</evidence>
<proteinExistence type="inferred from homology"/>
<dbReference type="CDD" id="cd05374">
    <property type="entry name" value="17beta-HSD-like_SDR_c"/>
    <property type="match status" value="1"/>
</dbReference>
<evidence type="ECO:0000256" key="1">
    <source>
        <dbReference type="ARBA" id="ARBA00006484"/>
    </source>
</evidence>
<dbReference type="GO" id="GO:0016491">
    <property type="term" value="F:oxidoreductase activity"/>
    <property type="evidence" value="ECO:0007669"/>
    <property type="project" value="UniProtKB-KW"/>
</dbReference>
<evidence type="ECO:0000256" key="3">
    <source>
        <dbReference type="RuleBase" id="RU000363"/>
    </source>
</evidence>
<dbReference type="InterPro" id="IPR002347">
    <property type="entry name" value="SDR_fam"/>
</dbReference>
<dbReference type="Proteomes" id="UP000247772">
    <property type="component" value="Unassembled WGS sequence"/>
</dbReference>
<organism evidence="4 5">
    <name type="scientific">Paraburkholderia silvatlantica</name>
    <dbReference type="NCBI Taxonomy" id="321895"/>
    <lineage>
        <taxon>Bacteria</taxon>
        <taxon>Pseudomonadati</taxon>
        <taxon>Pseudomonadota</taxon>
        <taxon>Betaproteobacteria</taxon>
        <taxon>Burkholderiales</taxon>
        <taxon>Burkholderiaceae</taxon>
        <taxon>Paraburkholderia</taxon>
    </lineage>
</organism>
<keyword evidence="2" id="KW-0560">Oxidoreductase</keyword>
<dbReference type="NCBIfam" id="NF005065">
    <property type="entry name" value="PRK06482.1"/>
    <property type="match status" value="1"/>
</dbReference>